<evidence type="ECO:0000256" key="3">
    <source>
        <dbReference type="ARBA" id="ARBA00022679"/>
    </source>
</evidence>
<evidence type="ECO:0000256" key="7">
    <source>
        <dbReference type="RuleBase" id="RU004466"/>
    </source>
</evidence>
<keyword evidence="3 7" id="KW-0808">Transferase</keyword>
<evidence type="ECO:0000256" key="6">
    <source>
        <dbReference type="ARBA" id="ARBA00023229"/>
    </source>
</evidence>
<proteinExistence type="inferred from homology"/>
<sequence>MAAAESLCVDKVSSNLACTGHGSRHNCTNVGAKHGAQSVHPFTLVESYLQTVTKSIKEDLRAVDSELLDVSEYYFDGQGKLFRPMLVMLMAKAVNFHTNQMDSLMHDDVIDAADSRRGKPSINQVFGHRKITEDLVRGEFMQLGSKEKEDERFTHYLNKSFKKTASLLANSCKAVAILSHCDEGIEEIAYDYGKNVGISFQLIDDLLDFTSCDLVMGKPTAADLRLGLATAPSDGIEQTRQLAHEHSAEAVRQIRTLTESRYVTGLEMLANIVLSRKK</sequence>
<keyword evidence="9" id="KW-1185">Reference proteome</keyword>
<dbReference type="CDD" id="cd00685">
    <property type="entry name" value="Trans_IPPS_HT"/>
    <property type="match status" value="1"/>
</dbReference>
<dbReference type="InterPro" id="IPR008949">
    <property type="entry name" value="Isoprenoid_synthase_dom_sf"/>
</dbReference>
<evidence type="ECO:0000256" key="5">
    <source>
        <dbReference type="ARBA" id="ARBA00022842"/>
    </source>
</evidence>
<keyword evidence="4" id="KW-0479">Metal-binding</keyword>
<dbReference type="EMBL" id="CP111016">
    <property type="protein sequence ID" value="WAR06167.1"/>
    <property type="molecule type" value="Genomic_DNA"/>
</dbReference>
<evidence type="ECO:0000313" key="8">
    <source>
        <dbReference type="EMBL" id="WAR06167.1"/>
    </source>
</evidence>
<dbReference type="Gene3D" id="1.10.600.10">
    <property type="entry name" value="Farnesyl Diphosphate Synthase"/>
    <property type="match status" value="2"/>
</dbReference>
<comment type="cofactor">
    <cofactor evidence="1">
        <name>Mg(2+)</name>
        <dbReference type="ChEBI" id="CHEBI:18420"/>
    </cofactor>
</comment>
<dbReference type="PROSITE" id="PS00444">
    <property type="entry name" value="POLYPRENYL_SYNTHASE_2"/>
    <property type="match status" value="1"/>
</dbReference>
<dbReference type="PROSITE" id="PS00723">
    <property type="entry name" value="POLYPRENYL_SYNTHASE_1"/>
    <property type="match status" value="1"/>
</dbReference>
<name>A0ABY7EB72_MYAAR</name>
<keyword evidence="5" id="KW-0460">Magnesium</keyword>
<dbReference type="Proteomes" id="UP001164746">
    <property type="component" value="Chromosome 5"/>
</dbReference>
<evidence type="ECO:0000256" key="2">
    <source>
        <dbReference type="ARBA" id="ARBA00006706"/>
    </source>
</evidence>
<dbReference type="SUPFAM" id="SSF48576">
    <property type="entry name" value="Terpenoid synthases"/>
    <property type="match status" value="1"/>
</dbReference>
<dbReference type="PANTHER" id="PTHR12001:SF69">
    <property type="entry name" value="ALL TRANS-POLYPRENYL-DIPHOSPHATE SYNTHASE PDSS1"/>
    <property type="match status" value="1"/>
</dbReference>
<dbReference type="Pfam" id="PF00348">
    <property type="entry name" value="polyprenyl_synt"/>
    <property type="match status" value="2"/>
</dbReference>
<evidence type="ECO:0000313" key="9">
    <source>
        <dbReference type="Proteomes" id="UP001164746"/>
    </source>
</evidence>
<dbReference type="PANTHER" id="PTHR12001">
    <property type="entry name" value="GERANYLGERANYL PYROPHOSPHATE SYNTHASE"/>
    <property type="match status" value="1"/>
</dbReference>
<gene>
    <name evidence="8" type="ORF">MAR_021536</name>
</gene>
<evidence type="ECO:0000256" key="1">
    <source>
        <dbReference type="ARBA" id="ARBA00001946"/>
    </source>
</evidence>
<reference evidence="8" key="1">
    <citation type="submission" date="2022-11" db="EMBL/GenBank/DDBJ databases">
        <title>Centuries of genome instability and evolution in soft-shell clam transmissible cancer (bioRxiv).</title>
        <authorList>
            <person name="Hart S.F.M."/>
            <person name="Yonemitsu M.A."/>
            <person name="Giersch R.M."/>
            <person name="Beal B.F."/>
            <person name="Arriagada G."/>
            <person name="Davis B.W."/>
            <person name="Ostrander E.A."/>
            <person name="Goff S.P."/>
            <person name="Metzger M.J."/>
        </authorList>
    </citation>
    <scope>NUCLEOTIDE SEQUENCE</scope>
    <source>
        <strain evidence="8">MELC-2E11</strain>
        <tissue evidence="8">Siphon/mantle</tissue>
    </source>
</reference>
<dbReference type="InterPro" id="IPR000092">
    <property type="entry name" value="Polyprenyl_synt"/>
</dbReference>
<evidence type="ECO:0000256" key="4">
    <source>
        <dbReference type="ARBA" id="ARBA00022723"/>
    </source>
</evidence>
<keyword evidence="6" id="KW-0414">Isoprene biosynthesis</keyword>
<dbReference type="InterPro" id="IPR033749">
    <property type="entry name" value="Polyprenyl_synt_CS"/>
</dbReference>
<organism evidence="8 9">
    <name type="scientific">Mya arenaria</name>
    <name type="common">Soft-shell clam</name>
    <dbReference type="NCBI Taxonomy" id="6604"/>
    <lineage>
        <taxon>Eukaryota</taxon>
        <taxon>Metazoa</taxon>
        <taxon>Spiralia</taxon>
        <taxon>Lophotrochozoa</taxon>
        <taxon>Mollusca</taxon>
        <taxon>Bivalvia</taxon>
        <taxon>Autobranchia</taxon>
        <taxon>Heteroconchia</taxon>
        <taxon>Euheterodonta</taxon>
        <taxon>Imparidentia</taxon>
        <taxon>Neoheterodontei</taxon>
        <taxon>Myida</taxon>
        <taxon>Myoidea</taxon>
        <taxon>Myidae</taxon>
        <taxon>Mya</taxon>
    </lineage>
</organism>
<accession>A0ABY7EB72</accession>
<comment type="similarity">
    <text evidence="2 7">Belongs to the FPP/GGPP synthase family.</text>
</comment>
<protein>
    <submittedName>
        <fullName evidence="8">DPS1-like protein</fullName>
    </submittedName>
</protein>